<dbReference type="GO" id="GO:0016787">
    <property type="term" value="F:hydrolase activity"/>
    <property type="evidence" value="ECO:0007669"/>
    <property type="project" value="UniProtKB-KW"/>
</dbReference>
<proteinExistence type="predicted"/>
<dbReference type="AlphaFoldDB" id="A0A0A9DXB2"/>
<reference evidence="1" key="1">
    <citation type="submission" date="2014-09" db="EMBL/GenBank/DDBJ databases">
        <authorList>
            <person name="Magalhaes I.L.F."/>
            <person name="Oliveira U."/>
            <person name="Santos F.R."/>
            <person name="Vidigal T.H.D.A."/>
            <person name="Brescovit A.D."/>
            <person name="Santos A.J."/>
        </authorList>
    </citation>
    <scope>NUCLEOTIDE SEQUENCE</scope>
    <source>
        <tissue evidence="1">Shoot tissue taken approximately 20 cm above the soil surface</tissue>
    </source>
</reference>
<evidence type="ECO:0000313" key="1">
    <source>
        <dbReference type="EMBL" id="JAD88402.1"/>
    </source>
</evidence>
<name>A0A0A9DXB2_ARUDO</name>
<reference evidence="1" key="2">
    <citation type="journal article" date="2015" name="Data Brief">
        <title>Shoot transcriptome of the giant reed, Arundo donax.</title>
        <authorList>
            <person name="Barrero R.A."/>
            <person name="Guerrero F.D."/>
            <person name="Moolhuijzen P."/>
            <person name="Goolsby J.A."/>
            <person name="Tidwell J."/>
            <person name="Bellgard S.E."/>
            <person name="Bellgard M.I."/>
        </authorList>
    </citation>
    <scope>NUCLEOTIDE SEQUENCE</scope>
    <source>
        <tissue evidence="1">Shoot tissue taken approximately 20 cm above the soil surface</tissue>
    </source>
</reference>
<keyword evidence="1" id="KW-0378">Hydrolase</keyword>
<dbReference type="EMBL" id="GBRH01209493">
    <property type="protein sequence ID" value="JAD88402.1"/>
    <property type="molecule type" value="Transcribed_RNA"/>
</dbReference>
<sequence>MSRVRPWWGRLVSARFDLPLARGVIRDSICLS</sequence>
<accession>A0A0A9DXB2</accession>
<organism evidence="1">
    <name type="scientific">Arundo donax</name>
    <name type="common">Giant reed</name>
    <name type="synonym">Donax arundinaceus</name>
    <dbReference type="NCBI Taxonomy" id="35708"/>
    <lineage>
        <taxon>Eukaryota</taxon>
        <taxon>Viridiplantae</taxon>
        <taxon>Streptophyta</taxon>
        <taxon>Embryophyta</taxon>
        <taxon>Tracheophyta</taxon>
        <taxon>Spermatophyta</taxon>
        <taxon>Magnoliopsida</taxon>
        <taxon>Liliopsida</taxon>
        <taxon>Poales</taxon>
        <taxon>Poaceae</taxon>
        <taxon>PACMAD clade</taxon>
        <taxon>Arundinoideae</taxon>
        <taxon>Arundineae</taxon>
        <taxon>Arundo</taxon>
    </lineage>
</organism>
<protein>
    <submittedName>
        <fullName evidence="1">Ubiquitin carboxyl-terminal hydrolase 6</fullName>
    </submittedName>
</protein>